<reference evidence="1" key="1">
    <citation type="journal article" date="2022" name="bioRxiv">
        <title>Sequencing and chromosome-scale assembly of the giantPleurodeles waltlgenome.</title>
        <authorList>
            <person name="Brown T."/>
            <person name="Elewa A."/>
            <person name="Iarovenko S."/>
            <person name="Subramanian E."/>
            <person name="Araus A.J."/>
            <person name="Petzold A."/>
            <person name="Susuki M."/>
            <person name="Suzuki K.-i.T."/>
            <person name="Hayashi T."/>
            <person name="Toyoda A."/>
            <person name="Oliveira C."/>
            <person name="Osipova E."/>
            <person name="Leigh N.D."/>
            <person name="Simon A."/>
            <person name="Yun M.H."/>
        </authorList>
    </citation>
    <scope>NUCLEOTIDE SEQUENCE</scope>
    <source>
        <strain evidence="1">20211129_DDA</strain>
        <tissue evidence="1">Liver</tissue>
    </source>
</reference>
<gene>
    <name evidence="1" type="ORF">NDU88_003511</name>
</gene>
<proteinExistence type="predicted"/>
<protein>
    <submittedName>
        <fullName evidence="1">Uncharacterized protein</fullName>
    </submittedName>
</protein>
<name>A0AAV7QFL0_PLEWA</name>
<keyword evidence="2" id="KW-1185">Reference proteome</keyword>
<sequence length="119" mass="12926">MAHEVKGPLLRTLGQQLGGRIGSPLPNLGKLLNNGYGTVRSTRDRRRRLLTLDPYWLAQAGAGCDVQQLSDLSSWARWYWGIERAYCRGSSHTGEVGAPLVTPASGALASYLDSRTSPT</sequence>
<evidence type="ECO:0000313" key="1">
    <source>
        <dbReference type="EMBL" id="KAJ1137098.1"/>
    </source>
</evidence>
<dbReference type="EMBL" id="JANPWB010000010">
    <property type="protein sequence ID" value="KAJ1137098.1"/>
    <property type="molecule type" value="Genomic_DNA"/>
</dbReference>
<dbReference type="AlphaFoldDB" id="A0AAV7QFL0"/>
<organism evidence="1 2">
    <name type="scientific">Pleurodeles waltl</name>
    <name type="common">Iberian ribbed newt</name>
    <dbReference type="NCBI Taxonomy" id="8319"/>
    <lineage>
        <taxon>Eukaryota</taxon>
        <taxon>Metazoa</taxon>
        <taxon>Chordata</taxon>
        <taxon>Craniata</taxon>
        <taxon>Vertebrata</taxon>
        <taxon>Euteleostomi</taxon>
        <taxon>Amphibia</taxon>
        <taxon>Batrachia</taxon>
        <taxon>Caudata</taxon>
        <taxon>Salamandroidea</taxon>
        <taxon>Salamandridae</taxon>
        <taxon>Pleurodelinae</taxon>
        <taxon>Pleurodeles</taxon>
    </lineage>
</organism>
<dbReference type="Proteomes" id="UP001066276">
    <property type="component" value="Chromosome 6"/>
</dbReference>
<accession>A0AAV7QFL0</accession>
<evidence type="ECO:0000313" key="2">
    <source>
        <dbReference type="Proteomes" id="UP001066276"/>
    </source>
</evidence>
<comment type="caution">
    <text evidence="1">The sequence shown here is derived from an EMBL/GenBank/DDBJ whole genome shotgun (WGS) entry which is preliminary data.</text>
</comment>